<sequence length="665" mass="75591">MEKERSAVSHQATALKEKLQPLVEKYVNILLADLAKKGLVEELSDSVGGRIFKLRNKTGSNVILNSENTHARLATEDILDFRDLAQSLYFNLNEKLGPDREKIPVSQIVEEFQKAGVVNIPNLGSTRLRDILDKGKLLLNDTNSDIQKEGSELLDIQNNYNYYVGALLEYYVKEIAQKEFQGFKFVEHHRIGSTEIDLLAQSDIKHEPDAIFEIKYRRRALGTLREDLISSFEKMSRYDRTVQKDTCLIIIIFTDEGSDVLEKINYRFRQYMEESFPSFRDRIFLKALYSKNSHLLKEGLKNIHSQILNSNSTTFELELRSGAENRGIEGDDHLFEKVFDLRKFRYEISIEPQMGIRHWRVGLRFAQAASFPPRDKRHVMNYPLFHAEKNANSKGLKVSYYGLTGGQEYTKSTKILDYRGDAFTFFVSLSNNVARIDMVDKNRDSILPEPMLISGSPYFMLSAWADGKNQFHFKGQVKEQALKLSQGTIQLEPKANPKIISVEVLSENDHAIENCHIVLLAENNTFHEGYTSSDGRFHFQIPAETNYAILAAHPNYFCTILEKFDSSNDILVRLPDDEDGSGSIICPNGTGGIPGLVGGLNPILDTELRTYLYADNIAIDGGAQQPVPFEIDKPLFLEDKHANKKSVIFRFIRGKTSVVDFVSVS</sequence>
<evidence type="ECO:0000313" key="2">
    <source>
        <dbReference type="Proteomes" id="UP000613030"/>
    </source>
</evidence>
<dbReference type="RefSeq" id="WP_202011054.1">
    <property type="nucleotide sequence ID" value="NZ_JAERRB010000004.1"/>
</dbReference>
<dbReference type="EMBL" id="JAERRB010000004">
    <property type="protein sequence ID" value="MBL0742630.1"/>
    <property type="molecule type" value="Genomic_DNA"/>
</dbReference>
<accession>A0ABS1KT32</accession>
<organism evidence="1 2">
    <name type="scientific">Chryseolinea lacunae</name>
    <dbReference type="NCBI Taxonomy" id="2801331"/>
    <lineage>
        <taxon>Bacteria</taxon>
        <taxon>Pseudomonadati</taxon>
        <taxon>Bacteroidota</taxon>
        <taxon>Cytophagia</taxon>
        <taxon>Cytophagales</taxon>
        <taxon>Fulvivirgaceae</taxon>
        <taxon>Chryseolinea</taxon>
    </lineage>
</organism>
<reference evidence="1 2" key="1">
    <citation type="submission" date="2021-01" db="EMBL/GenBank/DDBJ databases">
        <title>Chryseolinea sp. Jin1 Genome sequencing and assembly.</title>
        <authorList>
            <person name="Kim I."/>
        </authorList>
    </citation>
    <scope>NUCLEOTIDE SEQUENCE [LARGE SCALE GENOMIC DNA]</scope>
    <source>
        <strain evidence="1 2">Jin1</strain>
    </source>
</reference>
<proteinExistence type="predicted"/>
<dbReference type="Proteomes" id="UP000613030">
    <property type="component" value="Unassembled WGS sequence"/>
</dbReference>
<evidence type="ECO:0008006" key="3">
    <source>
        <dbReference type="Google" id="ProtNLM"/>
    </source>
</evidence>
<protein>
    <recommendedName>
        <fullName evidence="3">Carboxypeptidase regulatory-like domain-containing protein</fullName>
    </recommendedName>
</protein>
<evidence type="ECO:0000313" key="1">
    <source>
        <dbReference type="EMBL" id="MBL0742630.1"/>
    </source>
</evidence>
<name>A0ABS1KT32_9BACT</name>
<keyword evidence="2" id="KW-1185">Reference proteome</keyword>
<comment type="caution">
    <text evidence="1">The sequence shown here is derived from an EMBL/GenBank/DDBJ whole genome shotgun (WGS) entry which is preliminary data.</text>
</comment>
<gene>
    <name evidence="1" type="ORF">JI741_15500</name>
</gene>